<keyword evidence="2" id="KW-0812">Transmembrane</keyword>
<dbReference type="Proteomes" id="UP000823674">
    <property type="component" value="Chromosome A08"/>
</dbReference>
<proteinExistence type="predicted"/>
<evidence type="ECO:0000313" key="3">
    <source>
        <dbReference type="EMBL" id="KAG5388551.1"/>
    </source>
</evidence>
<evidence type="ECO:0000256" key="2">
    <source>
        <dbReference type="SAM" id="Phobius"/>
    </source>
</evidence>
<evidence type="ECO:0008006" key="5">
    <source>
        <dbReference type="Google" id="ProtNLM"/>
    </source>
</evidence>
<feature type="compositionally biased region" description="Basic and acidic residues" evidence="1">
    <location>
        <begin position="52"/>
        <end position="64"/>
    </location>
</feature>
<evidence type="ECO:0000313" key="4">
    <source>
        <dbReference type="Proteomes" id="UP000823674"/>
    </source>
</evidence>
<feature type="non-terminal residue" evidence="3">
    <location>
        <position position="1"/>
    </location>
</feature>
<protein>
    <recommendedName>
        <fullName evidence="5">Endoplasmic reticulum transmembrane protein</fullName>
    </recommendedName>
</protein>
<accession>A0ABQ7LTN8</accession>
<feature type="region of interest" description="Disordered" evidence="1">
    <location>
        <begin position="48"/>
        <end position="71"/>
    </location>
</feature>
<name>A0ABQ7LTN8_BRACM</name>
<keyword evidence="4" id="KW-1185">Reference proteome</keyword>
<reference evidence="3 4" key="1">
    <citation type="submission" date="2021-03" db="EMBL/GenBank/DDBJ databases">
        <authorList>
            <person name="King G.J."/>
            <person name="Bancroft I."/>
            <person name="Baten A."/>
            <person name="Bloomfield J."/>
            <person name="Borpatragohain P."/>
            <person name="He Z."/>
            <person name="Irish N."/>
            <person name="Irwin J."/>
            <person name="Liu K."/>
            <person name="Mauleon R.P."/>
            <person name="Moore J."/>
            <person name="Morris R."/>
            <person name="Ostergaard L."/>
            <person name="Wang B."/>
            <person name="Wells R."/>
        </authorList>
    </citation>
    <scope>NUCLEOTIDE SEQUENCE [LARGE SCALE GENOMIC DNA]</scope>
    <source>
        <strain evidence="3">R-o-18</strain>
        <tissue evidence="3">Leaf</tissue>
    </source>
</reference>
<keyword evidence="2" id="KW-1133">Transmembrane helix</keyword>
<dbReference type="EMBL" id="JADBGQ010000007">
    <property type="protein sequence ID" value="KAG5388551.1"/>
    <property type="molecule type" value="Genomic_DNA"/>
</dbReference>
<comment type="caution">
    <text evidence="3">The sequence shown here is derived from an EMBL/GenBank/DDBJ whole genome shotgun (WGS) entry which is preliminary data.</text>
</comment>
<feature type="transmembrane region" description="Helical" evidence="2">
    <location>
        <begin position="22"/>
        <end position="40"/>
    </location>
</feature>
<keyword evidence="2" id="KW-0472">Membrane</keyword>
<gene>
    <name evidence="3" type="primary">A08g503650.1_BraROA</name>
    <name evidence="3" type="ORF">IGI04_030092</name>
</gene>
<organism evidence="3 4">
    <name type="scientific">Brassica rapa subsp. trilocularis</name>
    <dbReference type="NCBI Taxonomy" id="1813537"/>
    <lineage>
        <taxon>Eukaryota</taxon>
        <taxon>Viridiplantae</taxon>
        <taxon>Streptophyta</taxon>
        <taxon>Embryophyta</taxon>
        <taxon>Tracheophyta</taxon>
        <taxon>Spermatophyta</taxon>
        <taxon>Magnoliopsida</taxon>
        <taxon>eudicotyledons</taxon>
        <taxon>Gunneridae</taxon>
        <taxon>Pentapetalae</taxon>
        <taxon>rosids</taxon>
        <taxon>malvids</taxon>
        <taxon>Brassicales</taxon>
        <taxon>Brassicaceae</taxon>
        <taxon>Brassiceae</taxon>
        <taxon>Brassica</taxon>
    </lineage>
</organism>
<sequence length="71" mass="8049">VLVKLRKESMTEILTDTALRQLTQMFLAIIFFYASEYILARAIHGPSMSSVDTKKEKSRQESLSKAKAKSL</sequence>
<evidence type="ECO:0000256" key="1">
    <source>
        <dbReference type="SAM" id="MobiDB-lite"/>
    </source>
</evidence>